<dbReference type="FunFam" id="3.90.1430.10:FF:000003">
    <property type="entry name" value="Elongation factor 2"/>
    <property type="match status" value="1"/>
</dbReference>
<dbReference type="AlphaFoldDB" id="A0A9W8A1Y6"/>
<name>A0A9W8A1Y6_9FUNG</name>
<evidence type="ECO:0000256" key="5">
    <source>
        <dbReference type="ARBA" id="ARBA00023187"/>
    </source>
</evidence>
<sequence length="995" mass="110568">MDGSNYDEFGNYLGPNLPSSDDENSALGSDSEISEESFKSDASEEEDNGFERRQDAMDVEVPQNQVVLHEDKSYYPDASEVYGQDVENIVQEEDTQLLTEPIIAPIKDRKFLVDNKDLPETLYPKEFLLDLLDYPIDVRNVAIAGHLHHGKTSLVDMLIASTHTWKEWESTTPVATVTTNTPKSTRTGRRYTDTHILERDRGIGIKASPMTLAMANTKGKNFALNIIDIPGHVNFNDEMSAGLRLADGLVLVVDAVEGVMMSTKQAIKLAIMEGLPITLVINKVDRLIFELKLPPNDAYYKLKHTIDEVNSFIGTQPSSDPGLLLSPNRGNVCFASSDYGWCFSLESFAQLYIDTWGKGIALSHQDLAKRLWGDIYFSKEKRTFVRKAGAGTDDNRSFVHFVLEPLYKLHSQVIGEDEPALRPVLESLGIYLKKKEYGMNVRELLRRVMIEFFGNPTGFVDMCTTHIKSPVENARKKAELLFSGSLDSSVGKSICSCDPSGPLMIQVTKLYPSTDGSELNALGRIYSGTVRPGQKVRVMGESYTLGDDEEISDSDVTTVSIFESRYSIPVSGLGAGNWVYLGGIDNTIIKTATIADVSINEGDLAIFRPLNILSIPVMKIAIEPVNPTELPKMLSGLRKINKTYPAAITRVEESGEHVLLGTGELYMDCMMHDLRKLYSEIEIKVADPVVTFRETVVEMSSIKCYAHTSNNKNKITMIAEPLDKGIAEDIEENRVSLKWPVRQVGEYFESNYGWDILAGRSIWAFGPDANGPNTLSDDTLPGETNKSLLRASKESFKQGFLWATREGPLCDEPIRNTRFRILGVDFASDAVSRGGGHLIPAVRRVCYSSFLTATPRLMEPMYSVEIQAPADCVAAVYTVLARRRGHVTQDTPKPGSPLYTVMALIPVIDSFGFETDLRAHTNGQAFCLQMFDHWQVVPGDPLDEEIVLRPLEPSPAQHLARDFMTKTRRRKGLSDSVVISKYFDDPALLEAAQSL</sequence>
<protein>
    <recommendedName>
        <fullName evidence="9">Tr-type G domain-containing protein</fullName>
    </recommendedName>
</protein>
<dbReference type="CDD" id="cd04167">
    <property type="entry name" value="Snu114p"/>
    <property type="match status" value="1"/>
</dbReference>
<evidence type="ECO:0000256" key="6">
    <source>
        <dbReference type="ARBA" id="ARBA00023242"/>
    </source>
</evidence>
<dbReference type="GO" id="GO:0000398">
    <property type="term" value="P:mRNA splicing, via spliceosome"/>
    <property type="evidence" value="ECO:0007669"/>
    <property type="project" value="TreeGrafter"/>
</dbReference>
<dbReference type="InterPro" id="IPR035655">
    <property type="entry name" value="U5-116kDa_C"/>
</dbReference>
<comment type="function">
    <text evidence="7">Component of the U5 snRNP complex required for pre-mRNA splicing. Binds GTP.</text>
</comment>
<dbReference type="Gene3D" id="2.40.30.10">
    <property type="entry name" value="Translation factors"/>
    <property type="match status" value="1"/>
</dbReference>
<reference evidence="10" key="1">
    <citation type="submission" date="2022-07" db="EMBL/GenBank/DDBJ databases">
        <title>Phylogenomic reconstructions and comparative analyses of Kickxellomycotina fungi.</title>
        <authorList>
            <person name="Reynolds N.K."/>
            <person name="Stajich J.E."/>
            <person name="Barry K."/>
            <person name="Grigoriev I.V."/>
            <person name="Crous P."/>
            <person name="Smith M.E."/>
        </authorList>
    </citation>
    <scope>NUCLEOTIDE SEQUENCE</scope>
    <source>
        <strain evidence="10">NBRC 100468</strain>
    </source>
</reference>
<dbReference type="GO" id="GO:0046540">
    <property type="term" value="C:U4/U6 x U5 tri-snRNP complex"/>
    <property type="evidence" value="ECO:0007669"/>
    <property type="project" value="TreeGrafter"/>
</dbReference>
<dbReference type="Gene3D" id="3.30.70.870">
    <property type="entry name" value="Elongation Factor G (Translational Gtpase), domain 3"/>
    <property type="match status" value="1"/>
</dbReference>
<dbReference type="InterPro" id="IPR027417">
    <property type="entry name" value="P-loop_NTPase"/>
</dbReference>
<dbReference type="InterPro" id="IPR005517">
    <property type="entry name" value="Transl_elong_EFG/EF2_IV"/>
</dbReference>
<keyword evidence="6" id="KW-0539">Nucleus</keyword>
<dbReference type="CDD" id="cd04090">
    <property type="entry name" value="EF2_II_snRNP"/>
    <property type="match status" value="1"/>
</dbReference>
<organism evidence="10 11">
    <name type="scientific">Mycoemilia scoparia</name>
    <dbReference type="NCBI Taxonomy" id="417184"/>
    <lineage>
        <taxon>Eukaryota</taxon>
        <taxon>Fungi</taxon>
        <taxon>Fungi incertae sedis</taxon>
        <taxon>Zoopagomycota</taxon>
        <taxon>Kickxellomycotina</taxon>
        <taxon>Kickxellomycetes</taxon>
        <taxon>Kickxellales</taxon>
        <taxon>Kickxellaceae</taxon>
        <taxon>Mycoemilia</taxon>
    </lineage>
</organism>
<dbReference type="SUPFAM" id="SSF54980">
    <property type="entry name" value="EF-G C-terminal domain-like"/>
    <property type="match status" value="2"/>
</dbReference>
<dbReference type="InterPro" id="IPR005225">
    <property type="entry name" value="Small_GTP-bd"/>
</dbReference>
<dbReference type="InterPro" id="IPR035647">
    <property type="entry name" value="EFG_III/V"/>
</dbReference>
<dbReference type="InterPro" id="IPR031950">
    <property type="entry name" value="EFTUD2_N"/>
</dbReference>
<dbReference type="Pfam" id="PF16004">
    <property type="entry name" value="EFTUD2"/>
    <property type="match status" value="1"/>
</dbReference>
<dbReference type="Gene3D" id="3.40.50.300">
    <property type="entry name" value="P-loop containing nucleotide triphosphate hydrolases"/>
    <property type="match status" value="1"/>
</dbReference>
<dbReference type="PANTHER" id="PTHR42908:SF6">
    <property type="entry name" value="116 KDA U5 SMALL NUCLEAR RIBONUCLEOPROTEIN COMPONENT"/>
    <property type="match status" value="1"/>
</dbReference>
<dbReference type="Pfam" id="PF03144">
    <property type="entry name" value="GTP_EFTU_D2"/>
    <property type="match status" value="1"/>
</dbReference>
<evidence type="ECO:0000256" key="7">
    <source>
        <dbReference type="ARBA" id="ARBA00055641"/>
    </source>
</evidence>
<dbReference type="InterPro" id="IPR000795">
    <property type="entry name" value="T_Tr_GTP-bd_dom"/>
</dbReference>
<dbReference type="InterPro" id="IPR020568">
    <property type="entry name" value="Ribosomal_Su5_D2-typ_SF"/>
</dbReference>
<dbReference type="NCBIfam" id="TIGR00231">
    <property type="entry name" value="small_GTP"/>
    <property type="match status" value="1"/>
</dbReference>
<dbReference type="FunFam" id="3.30.70.240:FF:000004">
    <property type="entry name" value="116 kDa U5 small nuclear ribonucleoprotein"/>
    <property type="match status" value="1"/>
</dbReference>
<dbReference type="Pfam" id="PF00679">
    <property type="entry name" value="EFG_C"/>
    <property type="match status" value="1"/>
</dbReference>
<dbReference type="GO" id="GO:0000974">
    <property type="term" value="C:Prp19 complex"/>
    <property type="evidence" value="ECO:0007669"/>
    <property type="project" value="UniProtKB-ARBA"/>
</dbReference>
<evidence type="ECO:0000256" key="8">
    <source>
        <dbReference type="SAM" id="MobiDB-lite"/>
    </source>
</evidence>
<dbReference type="GO" id="GO:0003924">
    <property type="term" value="F:GTPase activity"/>
    <property type="evidence" value="ECO:0007669"/>
    <property type="project" value="InterPro"/>
</dbReference>
<dbReference type="FunFam" id="3.30.70.870:FF:000002">
    <property type="entry name" value="Translation elongation factor 2"/>
    <property type="match status" value="1"/>
</dbReference>
<evidence type="ECO:0000256" key="2">
    <source>
        <dbReference type="ARBA" id="ARBA00022664"/>
    </source>
</evidence>
<dbReference type="PROSITE" id="PS51722">
    <property type="entry name" value="G_TR_2"/>
    <property type="match status" value="1"/>
</dbReference>
<dbReference type="FunFam" id="3.30.230.10:FF:000009">
    <property type="entry name" value="116 kDa U5 small nuclear ribonucleoprotein component"/>
    <property type="match status" value="1"/>
</dbReference>
<dbReference type="FunFam" id="2.40.30.10:FF:000029">
    <property type="entry name" value="116 kDa U5 small nuclear ribonucleoprotein component"/>
    <property type="match status" value="1"/>
</dbReference>
<evidence type="ECO:0000313" key="10">
    <source>
        <dbReference type="EMBL" id="KAJ1921098.1"/>
    </source>
</evidence>
<dbReference type="CDD" id="cd01683">
    <property type="entry name" value="EF2_IV_snRNP"/>
    <property type="match status" value="1"/>
</dbReference>
<dbReference type="OrthoDB" id="364892at2759"/>
<dbReference type="CDD" id="cd16264">
    <property type="entry name" value="snRNP_III"/>
    <property type="match status" value="1"/>
</dbReference>
<dbReference type="Proteomes" id="UP001150538">
    <property type="component" value="Unassembled WGS sequence"/>
</dbReference>
<proteinExistence type="predicted"/>
<dbReference type="Gene3D" id="3.90.1430.10">
    <property type="entry name" value="Yeast translation eEF2 (G' domain)"/>
    <property type="match status" value="1"/>
</dbReference>
<evidence type="ECO:0000259" key="9">
    <source>
        <dbReference type="PROSITE" id="PS51722"/>
    </source>
</evidence>
<comment type="caution">
    <text evidence="10">The sequence shown here is derived from an EMBL/GenBank/DDBJ whole genome shotgun (WGS) entry which is preliminary data.</text>
</comment>
<evidence type="ECO:0000313" key="11">
    <source>
        <dbReference type="Proteomes" id="UP001150538"/>
    </source>
</evidence>
<evidence type="ECO:0000256" key="1">
    <source>
        <dbReference type="ARBA" id="ARBA00004123"/>
    </source>
</evidence>
<dbReference type="Pfam" id="PF00009">
    <property type="entry name" value="GTP_EFTU"/>
    <property type="match status" value="1"/>
</dbReference>
<keyword evidence="5" id="KW-0508">mRNA splicing</keyword>
<dbReference type="GO" id="GO:0071007">
    <property type="term" value="C:U2-type catalytic step 2 spliceosome"/>
    <property type="evidence" value="ECO:0007669"/>
    <property type="project" value="TreeGrafter"/>
</dbReference>
<evidence type="ECO:0000256" key="3">
    <source>
        <dbReference type="ARBA" id="ARBA00022741"/>
    </source>
</evidence>
<comment type="subcellular location">
    <subcellularLocation>
        <location evidence="1">Nucleus</location>
    </subcellularLocation>
</comment>
<dbReference type="CDD" id="cd04098">
    <property type="entry name" value="eEF2_C_snRNP"/>
    <property type="match status" value="1"/>
</dbReference>
<dbReference type="Pfam" id="PF03764">
    <property type="entry name" value="EFG_IV"/>
    <property type="match status" value="1"/>
</dbReference>
<dbReference type="InterPro" id="IPR044121">
    <property type="entry name" value="Snu114_GTP-bd"/>
</dbReference>
<dbReference type="InterPro" id="IPR004161">
    <property type="entry name" value="EFTu-like_2"/>
</dbReference>
<keyword evidence="11" id="KW-1185">Reference proteome</keyword>
<dbReference type="InterPro" id="IPR009000">
    <property type="entry name" value="Transl_B-barrel_sf"/>
</dbReference>
<feature type="domain" description="Tr-type G" evidence="9">
    <location>
        <begin position="136"/>
        <end position="457"/>
    </location>
</feature>
<gene>
    <name evidence="10" type="ORF">H4219_000957</name>
</gene>
<dbReference type="Gene3D" id="3.30.230.10">
    <property type="match status" value="1"/>
</dbReference>
<keyword evidence="3" id="KW-0547">Nucleotide-binding</keyword>
<dbReference type="SMART" id="SM00838">
    <property type="entry name" value="EFG_C"/>
    <property type="match status" value="1"/>
</dbReference>
<dbReference type="GO" id="GO:0005525">
    <property type="term" value="F:GTP binding"/>
    <property type="evidence" value="ECO:0007669"/>
    <property type="project" value="UniProtKB-KW"/>
</dbReference>
<dbReference type="SUPFAM" id="SSF52540">
    <property type="entry name" value="P-loop containing nucleoside triphosphate hydrolases"/>
    <property type="match status" value="1"/>
</dbReference>
<feature type="region of interest" description="Disordered" evidence="8">
    <location>
        <begin position="1"/>
        <end position="60"/>
    </location>
</feature>
<keyword evidence="2" id="KW-0507">mRNA processing</keyword>
<dbReference type="PRINTS" id="PR00315">
    <property type="entry name" value="ELONGATNFCT"/>
</dbReference>
<keyword evidence="4" id="KW-0342">GTP-binding</keyword>
<dbReference type="SUPFAM" id="SSF50447">
    <property type="entry name" value="Translation proteins"/>
    <property type="match status" value="1"/>
</dbReference>
<dbReference type="InterPro" id="IPR000640">
    <property type="entry name" value="EFG_V-like"/>
</dbReference>
<dbReference type="EMBL" id="JANBPU010000007">
    <property type="protein sequence ID" value="KAJ1921098.1"/>
    <property type="molecule type" value="Genomic_DNA"/>
</dbReference>
<dbReference type="SMART" id="SM00889">
    <property type="entry name" value="EFG_IV"/>
    <property type="match status" value="1"/>
</dbReference>
<evidence type="ECO:0000256" key="4">
    <source>
        <dbReference type="ARBA" id="ARBA00023134"/>
    </source>
</evidence>
<dbReference type="PANTHER" id="PTHR42908">
    <property type="entry name" value="TRANSLATION ELONGATION FACTOR-RELATED"/>
    <property type="match status" value="1"/>
</dbReference>
<dbReference type="Gene3D" id="3.30.70.240">
    <property type="match status" value="1"/>
</dbReference>
<dbReference type="GO" id="GO:0030623">
    <property type="term" value="F:U5 snRNA binding"/>
    <property type="evidence" value="ECO:0007669"/>
    <property type="project" value="TreeGrafter"/>
</dbReference>
<dbReference type="FunFam" id="3.40.50.300:FF:000646">
    <property type="entry name" value="U5 small nuclear ribonucleoprotein component"/>
    <property type="match status" value="1"/>
</dbReference>
<dbReference type="SUPFAM" id="SSF54211">
    <property type="entry name" value="Ribosomal protein S5 domain 2-like"/>
    <property type="match status" value="1"/>
</dbReference>
<accession>A0A9W8A1Y6</accession>
<dbReference type="GO" id="GO:0005829">
    <property type="term" value="C:cytosol"/>
    <property type="evidence" value="ECO:0007669"/>
    <property type="project" value="TreeGrafter"/>
</dbReference>
<dbReference type="InterPro" id="IPR014721">
    <property type="entry name" value="Ribsml_uS5_D2-typ_fold_subgr"/>
</dbReference>